<feature type="region of interest" description="Disordered" evidence="6">
    <location>
        <begin position="138"/>
        <end position="165"/>
    </location>
</feature>
<gene>
    <name evidence="8" type="ORF">M407DRAFT_232332</name>
</gene>
<dbReference type="OrthoDB" id="444945at2759"/>
<feature type="region of interest" description="Disordered" evidence="6">
    <location>
        <begin position="504"/>
        <end position="642"/>
    </location>
</feature>
<dbReference type="PANTHER" id="PTHR11089">
    <property type="entry name" value="GTP-BINDING PROTEIN-RELATED"/>
    <property type="match status" value="1"/>
</dbReference>
<organism evidence="8 9">
    <name type="scientific">Tulasnella calospora MUT 4182</name>
    <dbReference type="NCBI Taxonomy" id="1051891"/>
    <lineage>
        <taxon>Eukaryota</taxon>
        <taxon>Fungi</taxon>
        <taxon>Dikarya</taxon>
        <taxon>Basidiomycota</taxon>
        <taxon>Agaricomycotina</taxon>
        <taxon>Agaricomycetes</taxon>
        <taxon>Cantharellales</taxon>
        <taxon>Tulasnellaceae</taxon>
        <taxon>Tulasnella</taxon>
    </lineage>
</organism>
<evidence type="ECO:0000256" key="1">
    <source>
        <dbReference type="ARBA" id="ARBA00004604"/>
    </source>
</evidence>
<evidence type="ECO:0000313" key="9">
    <source>
        <dbReference type="Proteomes" id="UP000054248"/>
    </source>
</evidence>
<feature type="compositionally biased region" description="Polar residues" evidence="6">
    <location>
        <begin position="558"/>
        <end position="570"/>
    </location>
</feature>
<dbReference type="InterPro" id="IPR023179">
    <property type="entry name" value="GTP-bd_ortho_bundle_sf"/>
</dbReference>
<evidence type="ECO:0000256" key="4">
    <source>
        <dbReference type="ARBA" id="ARBA00023134"/>
    </source>
</evidence>
<keyword evidence="3" id="KW-0175">Coiled coil</keyword>
<dbReference type="PRINTS" id="PR00326">
    <property type="entry name" value="GTP1OBG"/>
</dbReference>
<dbReference type="PANTHER" id="PTHR11089:SF30">
    <property type="entry name" value="GUANINE NUCLEOTIDE-BINDING PROTEIN-LIKE 3 HOMOLOG"/>
    <property type="match status" value="1"/>
</dbReference>
<dbReference type="FunFam" id="3.40.50.300:FF:000571">
    <property type="entry name" value="Guanine nucleotide-binding protein-like NSN1"/>
    <property type="match status" value="1"/>
</dbReference>
<dbReference type="InterPro" id="IPR030378">
    <property type="entry name" value="G_CP_dom"/>
</dbReference>
<dbReference type="STRING" id="1051891.A0A0C3L1R9"/>
<evidence type="ECO:0000256" key="3">
    <source>
        <dbReference type="ARBA" id="ARBA00023054"/>
    </source>
</evidence>
<name>A0A0C3L1R9_9AGAM</name>
<feature type="compositionally biased region" description="Low complexity" evidence="6">
    <location>
        <begin position="249"/>
        <end position="269"/>
    </location>
</feature>
<dbReference type="Proteomes" id="UP000054248">
    <property type="component" value="Unassembled WGS sequence"/>
</dbReference>
<dbReference type="InterPro" id="IPR050755">
    <property type="entry name" value="TRAFAC_YlqF/YawG_RiboMat"/>
</dbReference>
<keyword evidence="4" id="KW-0342">GTP-binding</keyword>
<dbReference type="GO" id="GO:0005730">
    <property type="term" value="C:nucleolus"/>
    <property type="evidence" value="ECO:0007669"/>
    <property type="project" value="UniProtKB-SubCell"/>
</dbReference>
<dbReference type="Gene3D" id="3.40.50.300">
    <property type="entry name" value="P-loop containing nucleotide triphosphate hydrolases"/>
    <property type="match status" value="1"/>
</dbReference>
<evidence type="ECO:0000259" key="7">
    <source>
        <dbReference type="PROSITE" id="PS51721"/>
    </source>
</evidence>
<feature type="region of interest" description="Disordered" evidence="6">
    <location>
        <begin position="248"/>
        <end position="269"/>
    </location>
</feature>
<accession>A0A0C3L1R9</accession>
<keyword evidence="5" id="KW-0539">Nucleus</keyword>
<dbReference type="EMBL" id="KN823004">
    <property type="protein sequence ID" value="KIO27693.1"/>
    <property type="molecule type" value="Genomic_DNA"/>
</dbReference>
<evidence type="ECO:0000256" key="2">
    <source>
        <dbReference type="ARBA" id="ARBA00022741"/>
    </source>
</evidence>
<dbReference type="SUPFAM" id="SSF52540">
    <property type="entry name" value="P-loop containing nucleoside triphosphate hydrolases"/>
    <property type="match status" value="1"/>
</dbReference>
<dbReference type="Pfam" id="PF01926">
    <property type="entry name" value="MMR_HSR1"/>
    <property type="match status" value="1"/>
</dbReference>
<dbReference type="Gene3D" id="1.10.1580.10">
    <property type="match status" value="1"/>
</dbReference>
<evidence type="ECO:0000256" key="6">
    <source>
        <dbReference type="SAM" id="MobiDB-lite"/>
    </source>
</evidence>
<dbReference type="CDD" id="cd04178">
    <property type="entry name" value="Nucleostemin_like"/>
    <property type="match status" value="1"/>
</dbReference>
<proteinExistence type="predicted"/>
<reference evidence="9" key="2">
    <citation type="submission" date="2015-01" db="EMBL/GenBank/DDBJ databases">
        <title>Evolutionary Origins and Diversification of the Mycorrhizal Mutualists.</title>
        <authorList>
            <consortium name="DOE Joint Genome Institute"/>
            <consortium name="Mycorrhizal Genomics Consortium"/>
            <person name="Kohler A."/>
            <person name="Kuo A."/>
            <person name="Nagy L.G."/>
            <person name="Floudas D."/>
            <person name="Copeland A."/>
            <person name="Barry K.W."/>
            <person name="Cichocki N."/>
            <person name="Veneault-Fourrey C."/>
            <person name="LaButti K."/>
            <person name="Lindquist E.A."/>
            <person name="Lipzen A."/>
            <person name="Lundell T."/>
            <person name="Morin E."/>
            <person name="Murat C."/>
            <person name="Riley R."/>
            <person name="Ohm R."/>
            <person name="Sun H."/>
            <person name="Tunlid A."/>
            <person name="Henrissat B."/>
            <person name="Grigoriev I.V."/>
            <person name="Hibbett D.S."/>
            <person name="Martin F."/>
        </authorList>
    </citation>
    <scope>NUCLEOTIDE SEQUENCE [LARGE SCALE GENOMIC DNA]</scope>
    <source>
        <strain evidence="9">MUT 4182</strain>
    </source>
</reference>
<feature type="compositionally biased region" description="Acidic residues" evidence="6">
    <location>
        <begin position="508"/>
        <end position="528"/>
    </location>
</feature>
<keyword evidence="2" id="KW-0547">Nucleotide-binding</keyword>
<evidence type="ECO:0000313" key="8">
    <source>
        <dbReference type="EMBL" id="KIO27693.1"/>
    </source>
</evidence>
<dbReference type="InterPro" id="IPR027417">
    <property type="entry name" value="P-loop_NTPase"/>
</dbReference>
<dbReference type="InterPro" id="IPR006073">
    <property type="entry name" value="GTP-bd"/>
</dbReference>
<feature type="domain" description="CP-type G" evidence="7">
    <location>
        <begin position="173"/>
        <end position="345"/>
    </location>
</feature>
<evidence type="ECO:0000256" key="5">
    <source>
        <dbReference type="ARBA" id="ARBA00023242"/>
    </source>
</evidence>
<keyword evidence="9" id="KW-1185">Reference proteome</keyword>
<dbReference type="GO" id="GO:0005525">
    <property type="term" value="F:GTP binding"/>
    <property type="evidence" value="ECO:0007669"/>
    <property type="project" value="UniProtKB-KW"/>
</dbReference>
<dbReference type="PROSITE" id="PS51721">
    <property type="entry name" value="G_CP"/>
    <property type="match status" value="1"/>
</dbReference>
<sequence length="642" mass="69570">MLTVEWNPDNIGRHCGPTGAGCESVWDGNRHIPAATLEEPEIQMRETQYVEKIKMIDLGSHQRSALSRAENGKQTTVARNALPVNKLKKDPGVPKLNLKQKQVNKIAERLRHEAHRRAQGDGMTLDLSPSIAGLAAKASASKNPLGEEEDRDADASLRNAAGSTTDPTLAAHAHQFKKVLETADVILQVLDARDPLGCRSKLVEEAVLRSGGDKKIILVLNKTDLVPKENVQAWLTYLRHSYPTIPFKSSTQQQRTNLSTSSSSLSSSRGVPHLLHLLKSIRPAHQSITVGVLGPPNVGKSSLINSIKREKVCTVGAKPGETRALKEVAVERGIKVIDSPGIVWGDHDGEAGVLRNVWSLEGLEDPPMVVESIVSRVPAETLQQMYGTPPFKDAMELLTMVALVRGKLGKGGVPDISSAALSIIHDWNVGKIPFHTTPPAIHPSMLPPAPLTTPSSVAVANSDSMVDEATERAAAYANTSIVSQWGKAFDLDGLWKAADEDVLREGGGGDEEMQEDDGDGFVPDEDQGDGMTVDDSNTPEEITDPVSQALRPPKRPLSPSTSVTSFSRPQHQVRERRPPKRPRERTQRLAPKGVDEDVNINAANPLGRKKLKEEAKKRKKEARRAAGGLNEDIGMSGSDDDE</sequence>
<dbReference type="HOGENOM" id="CLU_011106_5_5_1"/>
<protein>
    <recommendedName>
        <fullName evidence="7">CP-type G domain-containing protein</fullName>
    </recommendedName>
</protein>
<comment type="subcellular location">
    <subcellularLocation>
        <location evidence="1">Nucleus</location>
        <location evidence="1">Nucleolus</location>
    </subcellularLocation>
</comment>
<reference evidence="8 9" key="1">
    <citation type="submission" date="2014-04" db="EMBL/GenBank/DDBJ databases">
        <authorList>
            <consortium name="DOE Joint Genome Institute"/>
            <person name="Kuo A."/>
            <person name="Girlanda M."/>
            <person name="Perotto S."/>
            <person name="Kohler A."/>
            <person name="Nagy L.G."/>
            <person name="Floudas D."/>
            <person name="Copeland A."/>
            <person name="Barry K.W."/>
            <person name="Cichocki N."/>
            <person name="Veneault-Fourrey C."/>
            <person name="LaButti K."/>
            <person name="Lindquist E.A."/>
            <person name="Lipzen A."/>
            <person name="Lundell T."/>
            <person name="Morin E."/>
            <person name="Murat C."/>
            <person name="Sun H."/>
            <person name="Tunlid A."/>
            <person name="Henrissat B."/>
            <person name="Grigoriev I.V."/>
            <person name="Hibbett D.S."/>
            <person name="Martin F."/>
            <person name="Nordberg H.P."/>
            <person name="Cantor M.N."/>
            <person name="Hua S.X."/>
        </authorList>
    </citation>
    <scope>NUCLEOTIDE SEQUENCE [LARGE SCALE GENOMIC DNA]</scope>
    <source>
        <strain evidence="8 9">MUT 4182</strain>
    </source>
</reference>
<dbReference type="AlphaFoldDB" id="A0A0C3L1R9"/>